<feature type="domain" description="DnaB/C C-terminal" evidence="3">
    <location>
        <begin position="184"/>
        <end position="247"/>
    </location>
</feature>
<dbReference type="Pfam" id="PF07261">
    <property type="entry name" value="DnaB_2"/>
    <property type="match status" value="1"/>
</dbReference>
<dbReference type="Proteomes" id="UP001168694">
    <property type="component" value="Unassembled WGS sequence"/>
</dbReference>
<dbReference type="EMBL" id="JAUHLN010000001">
    <property type="protein sequence ID" value="MDN4072901.1"/>
    <property type="molecule type" value="Genomic_DNA"/>
</dbReference>
<dbReference type="InterPro" id="IPR006343">
    <property type="entry name" value="DnaB/C_C"/>
</dbReference>
<reference evidence="5" key="1">
    <citation type="submission" date="2023-06" db="EMBL/GenBank/DDBJ databases">
        <title>Draft Genome Sequences of Representative Paenibacillus Polymyxa, Bacillus cereus, Fictibacillus sp., and Brevibacillus agri Strains Isolated from Amazonian Dark Earth.</title>
        <authorList>
            <person name="Pellegrinetti T.A."/>
            <person name="Cunha I.C.M."/>
            <person name="Chaves M.G."/>
            <person name="Freitas A.S."/>
            <person name="Silva A.V.R."/>
            <person name="Tsai S.M."/>
            <person name="Mendes L.W."/>
        </authorList>
    </citation>
    <scope>NUCLEOTIDE SEQUENCE</scope>
    <source>
        <strain evidence="5">CENA-BCM004</strain>
    </source>
</reference>
<evidence type="ECO:0000256" key="1">
    <source>
        <dbReference type="ARBA" id="ARBA00093462"/>
    </source>
</evidence>
<comment type="similarity">
    <text evidence="1">Belongs to the DnaB/DnaD family.</text>
</comment>
<organism evidence="5 6">
    <name type="scientific">Fictibacillus terranigra</name>
    <dbReference type="NCBI Taxonomy" id="3058424"/>
    <lineage>
        <taxon>Bacteria</taxon>
        <taxon>Bacillati</taxon>
        <taxon>Bacillota</taxon>
        <taxon>Bacilli</taxon>
        <taxon>Bacillales</taxon>
        <taxon>Fictibacillaceae</taxon>
        <taxon>Fictibacillus</taxon>
    </lineage>
</organism>
<evidence type="ECO:0000256" key="2">
    <source>
        <dbReference type="SAM" id="MobiDB-lite"/>
    </source>
</evidence>
<proteinExistence type="inferred from homology"/>
<feature type="domain" description="Phage replisome organiser N-terminal" evidence="4">
    <location>
        <begin position="6"/>
        <end position="126"/>
    </location>
</feature>
<dbReference type="PANTHER" id="PTHR37293:SF7">
    <property type="entry name" value="HYPOTHETICAL PHAGE PROTEIN"/>
    <property type="match status" value="1"/>
</dbReference>
<evidence type="ECO:0000259" key="3">
    <source>
        <dbReference type="Pfam" id="PF07261"/>
    </source>
</evidence>
<keyword evidence="6" id="KW-1185">Reference proteome</keyword>
<gene>
    <name evidence="5" type="ORF">QYF49_07655</name>
</gene>
<dbReference type="Gene3D" id="1.10.10.630">
    <property type="entry name" value="DnaD domain-like"/>
    <property type="match status" value="1"/>
</dbReference>
<dbReference type="InterPro" id="IPR034829">
    <property type="entry name" value="DnaD-like_sf"/>
</dbReference>
<dbReference type="InterPro" id="IPR053162">
    <property type="entry name" value="DnaD"/>
</dbReference>
<dbReference type="PANTHER" id="PTHR37293">
    <property type="entry name" value="PHAGE REPLICATION PROTEIN-RELATED"/>
    <property type="match status" value="1"/>
</dbReference>
<protein>
    <submittedName>
        <fullName evidence="5">Phage replisome organizer N-terminal domain-containing protein</fullName>
    </submittedName>
</protein>
<name>A0ABT8E4U0_9BACL</name>
<dbReference type="InterPro" id="IPR010056">
    <property type="entry name" value="Phage_rep_org__N"/>
</dbReference>
<evidence type="ECO:0000259" key="4">
    <source>
        <dbReference type="Pfam" id="PF09681"/>
    </source>
</evidence>
<dbReference type="NCBIfam" id="TIGR01446">
    <property type="entry name" value="DnaD_dom"/>
    <property type="match status" value="1"/>
</dbReference>
<dbReference type="NCBIfam" id="TIGR01714">
    <property type="entry name" value="phage_rep_org_N"/>
    <property type="match status" value="1"/>
</dbReference>
<evidence type="ECO:0000313" key="6">
    <source>
        <dbReference type="Proteomes" id="UP001168694"/>
    </source>
</evidence>
<dbReference type="SUPFAM" id="SSF158499">
    <property type="entry name" value="DnaD domain-like"/>
    <property type="match status" value="1"/>
</dbReference>
<accession>A0ABT8E4U0</accession>
<comment type="caution">
    <text evidence="5">The sequence shown here is derived from an EMBL/GenBank/DDBJ whole genome shotgun (WGS) entry which is preliminary data.</text>
</comment>
<sequence length="294" mass="33878">MAEVKWIKLSVQMFEDEKIRLIESMPEADMLLIIWVKLLAQAGKTNANGYIYLNEKVPYTDEMLATIFNRPLNIVRLALKTFQEFGMIEMNDDQFIAISNWEKHQNVEGLDKIRQQTRNRVAKHREKKRLQAGNDTGNVTLTQGNGTDIEVEIDKDIDIEKELDIKKDIKNDNSESSKVHEYYHSKIGKVNAQTQKELNVWIEILNEELVMEALKRSVAVKKASWSYARGILTKWVKSYVQNLSDVKVLENDFAKKRKEGEHGKPSEQHYRNTSPEAFTITGGQIGRVGRGRQA</sequence>
<feature type="region of interest" description="Disordered" evidence="2">
    <location>
        <begin position="257"/>
        <end position="294"/>
    </location>
</feature>
<feature type="compositionally biased region" description="Basic and acidic residues" evidence="2">
    <location>
        <begin position="257"/>
        <end position="270"/>
    </location>
</feature>
<evidence type="ECO:0000313" key="5">
    <source>
        <dbReference type="EMBL" id="MDN4072901.1"/>
    </source>
</evidence>
<dbReference type="Pfam" id="PF09681">
    <property type="entry name" value="Phage_rep_org_N"/>
    <property type="match status" value="1"/>
</dbReference>
<dbReference type="RefSeq" id="WP_290398979.1">
    <property type="nucleotide sequence ID" value="NZ_JAUHLN010000001.1"/>
</dbReference>